<evidence type="ECO:0008006" key="3">
    <source>
        <dbReference type="Google" id="ProtNLM"/>
    </source>
</evidence>
<dbReference type="Gene3D" id="2.60.120.330">
    <property type="entry name" value="B-lactam Antibiotic, Isopenicillin N Synthase, Chain"/>
    <property type="match status" value="1"/>
</dbReference>
<accession>A0AA87ZDY0</accession>
<reference evidence="1" key="1">
    <citation type="submission" date="2023-07" db="EMBL/GenBank/DDBJ databases">
        <title>draft genome sequence of fig (Ficus carica).</title>
        <authorList>
            <person name="Takahashi T."/>
            <person name="Nishimura K."/>
        </authorList>
    </citation>
    <scope>NUCLEOTIDE SEQUENCE</scope>
</reference>
<protein>
    <recommendedName>
        <fullName evidence="3">Non-haem dioxygenase N-terminal domain-containing protein</fullName>
    </recommendedName>
</protein>
<dbReference type="AlphaFoldDB" id="A0AA87ZDY0"/>
<evidence type="ECO:0000313" key="2">
    <source>
        <dbReference type="Proteomes" id="UP001187192"/>
    </source>
</evidence>
<organism evidence="1 2">
    <name type="scientific">Ficus carica</name>
    <name type="common">Common fig</name>
    <dbReference type="NCBI Taxonomy" id="3494"/>
    <lineage>
        <taxon>Eukaryota</taxon>
        <taxon>Viridiplantae</taxon>
        <taxon>Streptophyta</taxon>
        <taxon>Embryophyta</taxon>
        <taxon>Tracheophyta</taxon>
        <taxon>Spermatophyta</taxon>
        <taxon>Magnoliopsida</taxon>
        <taxon>eudicotyledons</taxon>
        <taxon>Gunneridae</taxon>
        <taxon>Pentapetalae</taxon>
        <taxon>rosids</taxon>
        <taxon>fabids</taxon>
        <taxon>Rosales</taxon>
        <taxon>Moraceae</taxon>
        <taxon>Ficeae</taxon>
        <taxon>Ficus</taxon>
    </lineage>
</organism>
<dbReference type="InterPro" id="IPR027443">
    <property type="entry name" value="IPNS-like_sf"/>
</dbReference>
<sequence>MRVYYTLHTHTKLKGIKLTNLRYWQLVNHGVPQGIIESVLKGISDFFDPTDVENRRVYAGKNPTGMIKWGMCSSQAGDNREHLNVVVHPQFHCPPKPPHFSEALEEYWKRLREVELGLAKAMSRALGFEECYIEKALDLKSGIDVFATNLYPPNFMSKGRMDPNEWQVQKQGSQSGGGRQQSEEDICIDTSWTVVGNICEAGSGVCGRLPPTSIPWNDLQGILGSQRFSHD</sequence>
<gene>
    <name evidence="1" type="ORF">TIFTF001_040769</name>
</gene>
<keyword evidence="2" id="KW-1185">Reference proteome</keyword>
<comment type="caution">
    <text evidence="1">The sequence shown here is derived from an EMBL/GenBank/DDBJ whole genome shotgun (WGS) entry which is preliminary data.</text>
</comment>
<evidence type="ECO:0000313" key="1">
    <source>
        <dbReference type="EMBL" id="GMN25756.1"/>
    </source>
</evidence>
<dbReference type="Proteomes" id="UP001187192">
    <property type="component" value="Unassembled WGS sequence"/>
</dbReference>
<name>A0AA87ZDY0_FICCA</name>
<dbReference type="EMBL" id="BTGU01001576">
    <property type="protein sequence ID" value="GMN25756.1"/>
    <property type="molecule type" value="Genomic_DNA"/>
</dbReference>
<dbReference type="SUPFAM" id="SSF51197">
    <property type="entry name" value="Clavaminate synthase-like"/>
    <property type="match status" value="1"/>
</dbReference>
<proteinExistence type="predicted"/>